<gene>
    <name evidence="1" type="ORF">OMM_06656</name>
</gene>
<evidence type="ECO:0008006" key="3">
    <source>
        <dbReference type="Google" id="ProtNLM"/>
    </source>
</evidence>
<organism evidence="1 2">
    <name type="scientific">Candidatus Magnetoglobus multicellularis str. Araruama</name>
    <dbReference type="NCBI Taxonomy" id="890399"/>
    <lineage>
        <taxon>Bacteria</taxon>
        <taxon>Pseudomonadati</taxon>
        <taxon>Thermodesulfobacteriota</taxon>
        <taxon>Desulfobacteria</taxon>
        <taxon>Desulfobacterales</taxon>
        <taxon>Desulfobacteraceae</taxon>
        <taxon>Candidatus Magnetoglobus</taxon>
    </lineage>
</organism>
<evidence type="ECO:0000313" key="2">
    <source>
        <dbReference type="Proteomes" id="UP000189670"/>
    </source>
</evidence>
<comment type="caution">
    <text evidence="1">The sequence shown here is derived from an EMBL/GenBank/DDBJ whole genome shotgun (WGS) entry which is preliminary data.</text>
</comment>
<dbReference type="Proteomes" id="UP000189670">
    <property type="component" value="Unassembled WGS sequence"/>
</dbReference>
<sequence length="116" mass="13682">MKQCIYVIDTSYLDEYYQIYGYCDKKNISEIKKRFEKAEKNKSRLYVPVPVIFEIANHIAHVRGSQCYELAETFRKDIEKSCSVHSSPFIVVPCKEFELIFRAFLSNRKTRTGIIL</sequence>
<name>A0A1V1PGC2_9BACT</name>
<proteinExistence type="predicted"/>
<protein>
    <recommendedName>
        <fullName evidence="3">PIN domain-containing protein</fullName>
    </recommendedName>
</protein>
<dbReference type="EMBL" id="ATBP01000032">
    <property type="protein sequence ID" value="ETR73917.1"/>
    <property type="molecule type" value="Genomic_DNA"/>
</dbReference>
<accession>A0A1V1PGC2</accession>
<reference evidence="2" key="1">
    <citation type="submission" date="2012-11" db="EMBL/GenBank/DDBJ databases">
        <authorList>
            <person name="Lucero-Rivera Y.E."/>
            <person name="Tovar-Ramirez D."/>
        </authorList>
    </citation>
    <scope>NUCLEOTIDE SEQUENCE [LARGE SCALE GENOMIC DNA]</scope>
    <source>
        <strain evidence="2">Araruama</strain>
    </source>
</reference>
<dbReference type="AlphaFoldDB" id="A0A1V1PGC2"/>
<evidence type="ECO:0000313" key="1">
    <source>
        <dbReference type="EMBL" id="ETR73917.1"/>
    </source>
</evidence>